<keyword evidence="2" id="KW-0413">Isomerase</keyword>
<reference evidence="2 3" key="1">
    <citation type="submission" date="2018-03" db="EMBL/GenBank/DDBJ databases">
        <title>Adhaeribacter sp. HMF7605 Genome sequencing and assembly.</title>
        <authorList>
            <person name="Kang H."/>
            <person name="Kang J."/>
            <person name="Cha I."/>
            <person name="Kim H."/>
            <person name="Joh K."/>
        </authorList>
    </citation>
    <scope>NUCLEOTIDE SEQUENCE [LARGE SCALE GENOMIC DNA]</scope>
    <source>
        <strain evidence="2 3">HMF7605</strain>
    </source>
</reference>
<evidence type="ECO:0000313" key="3">
    <source>
        <dbReference type="Proteomes" id="UP000240357"/>
    </source>
</evidence>
<dbReference type="AlphaFoldDB" id="A0A2T2YH82"/>
<dbReference type="GO" id="GO:0016853">
    <property type="term" value="F:isomerase activity"/>
    <property type="evidence" value="ECO:0007669"/>
    <property type="project" value="UniProtKB-KW"/>
</dbReference>
<keyword evidence="3" id="KW-1185">Reference proteome</keyword>
<gene>
    <name evidence="2" type="ORF">AHMF7605_15870</name>
</gene>
<dbReference type="Gene3D" id="3.20.20.150">
    <property type="entry name" value="Divalent-metal-dependent TIM barrel enzymes"/>
    <property type="match status" value="1"/>
</dbReference>
<dbReference type="PANTHER" id="PTHR12110">
    <property type="entry name" value="HYDROXYPYRUVATE ISOMERASE"/>
    <property type="match status" value="1"/>
</dbReference>
<dbReference type="OrthoDB" id="1121759at2"/>
<organism evidence="2 3">
    <name type="scientific">Adhaeribacter arboris</name>
    <dbReference type="NCBI Taxonomy" id="2072846"/>
    <lineage>
        <taxon>Bacteria</taxon>
        <taxon>Pseudomonadati</taxon>
        <taxon>Bacteroidota</taxon>
        <taxon>Cytophagia</taxon>
        <taxon>Cytophagales</taxon>
        <taxon>Hymenobacteraceae</taxon>
        <taxon>Adhaeribacter</taxon>
    </lineage>
</organism>
<dbReference type="SUPFAM" id="SSF51658">
    <property type="entry name" value="Xylose isomerase-like"/>
    <property type="match status" value="1"/>
</dbReference>
<evidence type="ECO:0000313" key="2">
    <source>
        <dbReference type="EMBL" id="PSR54873.1"/>
    </source>
</evidence>
<proteinExistence type="predicted"/>
<dbReference type="InterPro" id="IPR050312">
    <property type="entry name" value="IolE/XylAMocC-like"/>
</dbReference>
<feature type="domain" description="Xylose isomerase-like TIM barrel" evidence="1">
    <location>
        <begin position="144"/>
        <end position="272"/>
    </location>
</feature>
<protein>
    <submittedName>
        <fullName evidence="2">Xylose isomerase</fullName>
    </submittedName>
</protein>
<sequence length="280" mass="31201">MKYTRNDFLKAAGLGLAASMTPVSFHKLAAQIPGNPKPERLKLGLASYTLHKFSLDETIKILQRLELKEVSLKDMHLPFDASPTQLQEMTAKVKQAGINLYGVGVVYMKSEQEIDRAFTYAKNAGVKMIVGVPNHELLPYTEKKVKEYDIRVAIHNHGPGDKVYPSPESVYEKIRNLDKRIGLCIDIGHTQRIGLDPIKDTLRFADRLYDIHIKDVTGSTEKDTPTEIGRGVIDIPGFLRALLKIKYAGSVSIEYEKNADDPVPGLAESVGYTRGVLRLV</sequence>
<comment type="caution">
    <text evidence="2">The sequence shown here is derived from an EMBL/GenBank/DDBJ whole genome shotgun (WGS) entry which is preliminary data.</text>
</comment>
<dbReference type="RefSeq" id="WP_106930956.1">
    <property type="nucleotide sequence ID" value="NZ_PYFT01000001.1"/>
</dbReference>
<dbReference type="InterPro" id="IPR013022">
    <property type="entry name" value="Xyl_isomerase-like_TIM-brl"/>
</dbReference>
<evidence type="ECO:0000259" key="1">
    <source>
        <dbReference type="Pfam" id="PF01261"/>
    </source>
</evidence>
<dbReference type="InterPro" id="IPR036237">
    <property type="entry name" value="Xyl_isomerase-like_sf"/>
</dbReference>
<accession>A0A2T2YH82</accession>
<name>A0A2T2YH82_9BACT</name>
<dbReference type="EMBL" id="PYFT01000001">
    <property type="protein sequence ID" value="PSR54873.1"/>
    <property type="molecule type" value="Genomic_DNA"/>
</dbReference>
<dbReference type="PANTHER" id="PTHR12110:SF41">
    <property type="entry name" value="INOSOSE DEHYDRATASE"/>
    <property type="match status" value="1"/>
</dbReference>
<dbReference type="Pfam" id="PF01261">
    <property type="entry name" value="AP_endonuc_2"/>
    <property type="match status" value="1"/>
</dbReference>
<dbReference type="Proteomes" id="UP000240357">
    <property type="component" value="Unassembled WGS sequence"/>
</dbReference>